<comment type="caution">
    <text evidence="2">The sequence shown here is derived from an EMBL/GenBank/DDBJ whole genome shotgun (WGS) entry which is preliminary data.</text>
</comment>
<protein>
    <recommendedName>
        <fullName evidence="1">Hemerythrin-like domain-containing protein</fullName>
    </recommendedName>
</protein>
<gene>
    <name evidence="2" type="ORF">GCM10023189_59520</name>
</gene>
<sequence>MNTHNRPDTFRTIHKAIRKALFNTAYQAGYTDFTSAGDVASLLTQFGEMTHFLQQHAYNEDMYCLPMLDAKSSGMAAHDCEQHEKMERMLNELLAQLNEVVNSPDRLKNQLGYAFYLSLNRFVALYLTQLDEEETDTAEKVYALCTDEELTDMNQQILANTSPTDVAITYRYLLPAVNNPERQAVLAEVKASAPRSVLDRLLSIAENILTRAHFQQAICYLGIPQKGKKFEYTGLKISRSSIPSAELHVN</sequence>
<evidence type="ECO:0000313" key="3">
    <source>
        <dbReference type="Proteomes" id="UP001501175"/>
    </source>
</evidence>
<dbReference type="RefSeq" id="WP_345250129.1">
    <property type="nucleotide sequence ID" value="NZ_BAABHD010000084.1"/>
</dbReference>
<organism evidence="2 3">
    <name type="scientific">Nibrella saemangeumensis</name>
    <dbReference type="NCBI Taxonomy" id="1084526"/>
    <lineage>
        <taxon>Bacteria</taxon>
        <taxon>Pseudomonadati</taxon>
        <taxon>Bacteroidota</taxon>
        <taxon>Cytophagia</taxon>
        <taxon>Cytophagales</taxon>
        <taxon>Spirosomataceae</taxon>
        <taxon>Nibrella</taxon>
    </lineage>
</organism>
<evidence type="ECO:0000259" key="1">
    <source>
        <dbReference type="Pfam" id="PF01814"/>
    </source>
</evidence>
<dbReference type="Proteomes" id="UP001501175">
    <property type="component" value="Unassembled WGS sequence"/>
</dbReference>
<dbReference type="Gene3D" id="1.20.120.520">
    <property type="entry name" value="nmb1532 protein domain like"/>
    <property type="match status" value="1"/>
</dbReference>
<keyword evidence="3" id="KW-1185">Reference proteome</keyword>
<dbReference type="EMBL" id="BAABHD010000084">
    <property type="protein sequence ID" value="GAA4470601.1"/>
    <property type="molecule type" value="Genomic_DNA"/>
</dbReference>
<evidence type="ECO:0000313" key="2">
    <source>
        <dbReference type="EMBL" id="GAA4470601.1"/>
    </source>
</evidence>
<reference evidence="3" key="1">
    <citation type="journal article" date="2019" name="Int. J. Syst. Evol. Microbiol.">
        <title>The Global Catalogue of Microorganisms (GCM) 10K type strain sequencing project: providing services to taxonomists for standard genome sequencing and annotation.</title>
        <authorList>
            <consortium name="The Broad Institute Genomics Platform"/>
            <consortium name="The Broad Institute Genome Sequencing Center for Infectious Disease"/>
            <person name="Wu L."/>
            <person name="Ma J."/>
        </authorList>
    </citation>
    <scope>NUCLEOTIDE SEQUENCE [LARGE SCALE GENOMIC DNA]</scope>
    <source>
        <strain evidence="3">JCM 17927</strain>
    </source>
</reference>
<accession>A0ABP8NSI3</accession>
<proteinExistence type="predicted"/>
<dbReference type="Pfam" id="PF01814">
    <property type="entry name" value="Hemerythrin"/>
    <property type="match status" value="1"/>
</dbReference>
<dbReference type="InterPro" id="IPR012312">
    <property type="entry name" value="Hemerythrin-like"/>
</dbReference>
<name>A0ABP8NSI3_9BACT</name>
<feature type="domain" description="Hemerythrin-like" evidence="1">
    <location>
        <begin position="8"/>
        <end position="136"/>
    </location>
</feature>